<proteinExistence type="predicted"/>
<dbReference type="Proteomes" id="UP000638848">
    <property type="component" value="Unassembled WGS sequence"/>
</dbReference>
<evidence type="ECO:0000313" key="3">
    <source>
        <dbReference type="Proteomes" id="UP000638848"/>
    </source>
</evidence>
<evidence type="ECO:0000313" key="2">
    <source>
        <dbReference type="EMBL" id="GGG65345.1"/>
    </source>
</evidence>
<feature type="chain" id="PRO_5037403637" description="ABC transporter substrate-binding protein" evidence="1">
    <location>
        <begin position="30"/>
        <end position="187"/>
    </location>
</feature>
<gene>
    <name evidence="2" type="ORF">GCM10011374_31460</name>
</gene>
<reference evidence="2" key="2">
    <citation type="submission" date="2020-09" db="EMBL/GenBank/DDBJ databases">
        <authorList>
            <person name="Sun Q."/>
            <person name="Zhou Y."/>
        </authorList>
    </citation>
    <scope>NUCLEOTIDE SEQUENCE</scope>
    <source>
        <strain evidence="2">CGMCC 1.12187</strain>
    </source>
</reference>
<reference evidence="2" key="1">
    <citation type="journal article" date="2014" name="Int. J. Syst. Evol. Microbiol.">
        <title>Complete genome sequence of Corynebacterium casei LMG S-19264T (=DSM 44701T), isolated from a smear-ripened cheese.</title>
        <authorList>
            <consortium name="US DOE Joint Genome Institute (JGI-PGF)"/>
            <person name="Walter F."/>
            <person name="Albersmeier A."/>
            <person name="Kalinowski J."/>
            <person name="Ruckert C."/>
        </authorList>
    </citation>
    <scope>NUCLEOTIDE SEQUENCE</scope>
    <source>
        <strain evidence="2">CGMCC 1.12187</strain>
    </source>
</reference>
<comment type="caution">
    <text evidence="2">The sequence shown here is derived from an EMBL/GenBank/DDBJ whole genome shotgun (WGS) entry which is preliminary data.</text>
</comment>
<protein>
    <recommendedName>
        <fullName evidence="4">ABC transporter substrate-binding protein</fullName>
    </recommendedName>
</protein>
<feature type="signal peptide" evidence="1">
    <location>
        <begin position="1"/>
        <end position="29"/>
    </location>
</feature>
<organism evidence="2 3">
    <name type="scientific">Kocuria dechangensis</name>
    <dbReference type="NCBI Taxonomy" id="1176249"/>
    <lineage>
        <taxon>Bacteria</taxon>
        <taxon>Bacillati</taxon>
        <taxon>Actinomycetota</taxon>
        <taxon>Actinomycetes</taxon>
        <taxon>Micrococcales</taxon>
        <taxon>Micrococcaceae</taxon>
        <taxon>Kocuria</taxon>
    </lineage>
</organism>
<keyword evidence="3" id="KW-1185">Reference proteome</keyword>
<keyword evidence="1" id="KW-0732">Signal</keyword>
<dbReference type="AlphaFoldDB" id="A0A917H2G3"/>
<evidence type="ECO:0000256" key="1">
    <source>
        <dbReference type="SAM" id="SignalP"/>
    </source>
</evidence>
<name>A0A917H2G3_9MICC</name>
<evidence type="ECO:0008006" key="4">
    <source>
        <dbReference type="Google" id="ProtNLM"/>
    </source>
</evidence>
<sequence>MRTKFTVPLTALALATTMAAGLSVPASYAAPPPAVGAAQPVTVEPLDITAPATGTEGAGIFEGTFTVTDFVVENGQLVANGVVAGQFTDSDTGAVTAVPAEAVGTTVTAAGSGSSCGVLDLDLGPLHLDLLGLVVDLDEVVLDVVAEQGPGNLLGNLLCAVTGLLDGGGPLTGLTALLDRINGLLGR</sequence>
<accession>A0A917H2G3</accession>
<dbReference type="RefSeq" id="WP_229741899.1">
    <property type="nucleotide sequence ID" value="NZ_BMEQ01000021.1"/>
</dbReference>
<dbReference type="EMBL" id="BMEQ01000021">
    <property type="protein sequence ID" value="GGG65345.1"/>
    <property type="molecule type" value="Genomic_DNA"/>
</dbReference>